<keyword evidence="1 3" id="KW-0732">Signal</keyword>
<protein>
    <submittedName>
        <fullName evidence="5">DUF4352 domain-containing protein</fullName>
    </submittedName>
</protein>
<dbReference type="Pfam" id="PF11611">
    <property type="entry name" value="DUF4352"/>
    <property type="match status" value="1"/>
</dbReference>
<feature type="region of interest" description="Disordered" evidence="2">
    <location>
        <begin position="20"/>
        <end position="122"/>
    </location>
</feature>
<dbReference type="EMBL" id="JAAITS010000058">
    <property type="protein sequence ID" value="NSG87049.1"/>
    <property type="molecule type" value="Genomic_DNA"/>
</dbReference>
<sequence>MKKKVLLQVMGAVLVAGLMAGCGGTNDTKTEENTKTEAAADNADAKEETDSTEAEDTSEDSASTDSAEEDSAEADDTAAEAESTGEDSASSDSTEADSAEVADSKETEAAGSSAGTAAQTANSDAYGEVVSAAGWNITVEDVEINSSLENVSVELGYTGVETSDYKKEADAGKTFCMIKLKIEKDGSKETLDWANLKLTDSEGNEYSRMDDEFISELGMTRMAGTTLNFGSNEGWIAFEIDENAEGLELSYPFEAEEYHCAL</sequence>
<proteinExistence type="predicted"/>
<feature type="compositionally biased region" description="Acidic residues" evidence="2">
    <location>
        <begin position="66"/>
        <end position="85"/>
    </location>
</feature>
<evidence type="ECO:0000259" key="4">
    <source>
        <dbReference type="Pfam" id="PF11611"/>
    </source>
</evidence>
<dbReference type="InterPro" id="IPR029050">
    <property type="entry name" value="Immunoprotect_excell_Ig-like"/>
</dbReference>
<evidence type="ECO:0000313" key="5">
    <source>
        <dbReference type="EMBL" id="NSG87049.1"/>
    </source>
</evidence>
<dbReference type="RefSeq" id="WP_173770227.1">
    <property type="nucleotide sequence ID" value="NZ_JAAIPV010000001.1"/>
</dbReference>
<evidence type="ECO:0000313" key="6">
    <source>
        <dbReference type="Proteomes" id="UP001644719"/>
    </source>
</evidence>
<feature type="signal peptide" evidence="3">
    <location>
        <begin position="1"/>
        <end position="20"/>
    </location>
</feature>
<dbReference type="Proteomes" id="UP001644719">
    <property type="component" value="Unassembled WGS sequence"/>
</dbReference>
<feature type="chain" id="PRO_5046600652" evidence="3">
    <location>
        <begin position="21"/>
        <end position="262"/>
    </location>
</feature>
<dbReference type="PROSITE" id="PS51257">
    <property type="entry name" value="PROKAR_LIPOPROTEIN"/>
    <property type="match status" value="1"/>
</dbReference>
<evidence type="ECO:0000256" key="3">
    <source>
        <dbReference type="SAM" id="SignalP"/>
    </source>
</evidence>
<evidence type="ECO:0000256" key="2">
    <source>
        <dbReference type="SAM" id="MobiDB-lite"/>
    </source>
</evidence>
<organism evidence="5 6">
    <name type="scientific">Blautia faecis</name>
    <dbReference type="NCBI Taxonomy" id="871665"/>
    <lineage>
        <taxon>Bacteria</taxon>
        <taxon>Bacillati</taxon>
        <taxon>Bacillota</taxon>
        <taxon>Clostridia</taxon>
        <taxon>Lachnospirales</taxon>
        <taxon>Lachnospiraceae</taxon>
        <taxon>Blautia</taxon>
    </lineage>
</organism>
<feature type="compositionally biased region" description="Acidic residues" evidence="2">
    <location>
        <begin position="50"/>
        <end position="59"/>
    </location>
</feature>
<gene>
    <name evidence="5" type="ORF">G5B17_16925</name>
</gene>
<reference evidence="5 6" key="1">
    <citation type="journal article" date="2020" name="Cell Host Microbe">
        <title>Functional and Genomic Variation between Human-Derived Isolates of Lachnospiraceae Reveals Inter- and Intra-Species Diversity.</title>
        <authorList>
            <person name="Sorbara M.T."/>
            <person name="Littmann E.R."/>
            <person name="Fontana E."/>
            <person name="Moody T.U."/>
            <person name="Kohout C.E."/>
            <person name="Gjonbalaj M."/>
            <person name="Eaton V."/>
            <person name="Seok R."/>
            <person name="Leiner I.M."/>
            <person name="Pamer E.G."/>
        </authorList>
    </citation>
    <scope>NUCLEOTIDE SEQUENCE [LARGE SCALE GENOMIC DNA]</scope>
    <source>
        <strain evidence="5 6">MSK.17.74</strain>
    </source>
</reference>
<dbReference type="InterPro" id="IPR029051">
    <property type="entry name" value="DUF4352"/>
</dbReference>
<feature type="domain" description="DUF4352" evidence="4">
    <location>
        <begin position="127"/>
        <end position="251"/>
    </location>
</feature>
<feature type="compositionally biased region" description="Low complexity" evidence="2">
    <location>
        <begin position="109"/>
        <end position="118"/>
    </location>
</feature>
<comment type="caution">
    <text evidence="5">The sequence shown here is derived from an EMBL/GenBank/DDBJ whole genome shotgun (WGS) entry which is preliminary data.</text>
</comment>
<evidence type="ECO:0000256" key="1">
    <source>
        <dbReference type="ARBA" id="ARBA00022729"/>
    </source>
</evidence>
<keyword evidence="6" id="KW-1185">Reference proteome</keyword>
<name>A0ABX2HAF6_9FIRM</name>
<accession>A0ABX2HAF6</accession>
<dbReference type="Gene3D" id="2.60.40.1240">
    <property type="match status" value="1"/>
</dbReference>